<dbReference type="eggNOG" id="ENOG5032Y45">
    <property type="taxonomic scope" value="Bacteria"/>
</dbReference>
<protein>
    <recommendedName>
        <fullName evidence="1">DUF4314 domain-containing protein</fullName>
    </recommendedName>
</protein>
<dbReference type="STRING" id="411473.RUMCAL_02699"/>
<dbReference type="HOGENOM" id="CLU_179854_2_0_9"/>
<dbReference type="Pfam" id="PF14192">
    <property type="entry name" value="DUF4314"/>
    <property type="match status" value="1"/>
</dbReference>
<keyword evidence="3" id="KW-1185">Reference proteome</keyword>
<dbReference type="AlphaFoldDB" id="U2KFH0"/>
<organism evidence="2 3">
    <name type="scientific">Ruminococcus callidus ATCC 27760</name>
    <dbReference type="NCBI Taxonomy" id="411473"/>
    <lineage>
        <taxon>Bacteria</taxon>
        <taxon>Bacillati</taxon>
        <taxon>Bacillota</taxon>
        <taxon>Clostridia</taxon>
        <taxon>Eubacteriales</taxon>
        <taxon>Oscillospiraceae</taxon>
        <taxon>Ruminococcus</taxon>
    </lineage>
</organism>
<proteinExistence type="predicted"/>
<dbReference type="RefSeq" id="WP_021680880.1">
    <property type="nucleotide sequence ID" value="NZ_KI260313.1"/>
</dbReference>
<dbReference type="EMBL" id="AWVF01000333">
    <property type="protein sequence ID" value="ERJ91002.1"/>
    <property type="molecule type" value="Genomic_DNA"/>
</dbReference>
<sequence length="78" mass="8838">MQFPSESYLEQLRKQYPKGTKLQLLSMRNETYPILPGTVGEVTHIDDAGSIHMRWENGSSLALIPEIDSFQTVSEAKK</sequence>
<evidence type="ECO:0000259" key="1">
    <source>
        <dbReference type="Pfam" id="PF14192"/>
    </source>
</evidence>
<dbReference type="InterPro" id="IPR025463">
    <property type="entry name" value="DUF4314"/>
</dbReference>
<dbReference type="Proteomes" id="UP000016662">
    <property type="component" value="Unassembled WGS sequence"/>
</dbReference>
<dbReference type="PATRIC" id="fig|411473.3.peg.2265"/>
<gene>
    <name evidence="2" type="ORF">RUMCAL_02699</name>
</gene>
<name>U2KFH0_9FIRM</name>
<feature type="domain" description="DUF4314" evidence="1">
    <location>
        <begin position="6"/>
        <end position="72"/>
    </location>
</feature>
<reference evidence="2 3" key="1">
    <citation type="submission" date="2013-07" db="EMBL/GenBank/DDBJ databases">
        <authorList>
            <person name="Weinstock G."/>
            <person name="Sodergren E."/>
            <person name="Wylie T."/>
            <person name="Fulton L."/>
            <person name="Fulton R."/>
            <person name="Fronick C."/>
            <person name="O'Laughlin M."/>
            <person name="Godfrey J."/>
            <person name="Miner T."/>
            <person name="Herter B."/>
            <person name="Appelbaum E."/>
            <person name="Cordes M."/>
            <person name="Lek S."/>
            <person name="Wollam A."/>
            <person name="Pepin K.H."/>
            <person name="Palsikar V.B."/>
            <person name="Mitreva M."/>
            <person name="Wilson R.K."/>
        </authorList>
    </citation>
    <scope>NUCLEOTIDE SEQUENCE [LARGE SCALE GENOMIC DNA]</scope>
    <source>
        <strain evidence="2 3">ATCC 27760</strain>
    </source>
</reference>
<evidence type="ECO:0000313" key="2">
    <source>
        <dbReference type="EMBL" id="ERJ91002.1"/>
    </source>
</evidence>
<comment type="caution">
    <text evidence="2">The sequence shown here is derived from an EMBL/GenBank/DDBJ whole genome shotgun (WGS) entry which is preliminary data.</text>
</comment>
<accession>U2KFH0</accession>
<evidence type="ECO:0000313" key="3">
    <source>
        <dbReference type="Proteomes" id="UP000016662"/>
    </source>
</evidence>
<dbReference type="OrthoDB" id="9813511at2"/>